<protein>
    <recommendedName>
        <fullName evidence="4">Sushi domain-containing protein</fullName>
    </recommendedName>
</protein>
<comment type="caution">
    <text evidence="5">The sequence shown here is derived from an EMBL/GenBank/DDBJ whole genome shotgun (WGS) entry which is preliminary data.</text>
</comment>
<sequence>MAMLLLTSAFACLSGIAVSSTIELPECEPPDFPQWGGYGPRQDFYVAGDVIHYYCDTDTYIGGNFYRRCEDTGDWIGDTPVCDQPSRFSVVNQTTTADPDDENDANKAVDALRGTCTSTQEGPGNYWMGILETPGLLFRVMIFLPKVNVAYEVRMIKQNGDEYSCGSKVGFVDHLNWEFHNCPEPNNTDVIGVKIISLNSTPLQLCEVVANTLTFPTCVDPHVRIENGRLQLNRKSASLVCDAGFTRSPANRLECIRTGVWNRKSLYCIERQWEVGSNDP</sequence>
<dbReference type="InterPro" id="IPR000436">
    <property type="entry name" value="Sushi_SCR_CCP_dom"/>
</dbReference>
<feature type="disulfide bond" evidence="2">
    <location>
        <begin position="55"/>
        <end position="82"/>
    </location>
</feature>
<evidence type="ECO:0000256" key="2">
    <source>
        <dbReference type="PROSITE-ProRule" id="PRU00302"/>
    </source>
</evidence>
<evidence type="ECO:0000313" key="5">
    <source>
        <dbReference type="EMBL" id="GIY46935.1"/>
    </source>
</evidence>
<dbReference type="InterPro" id="IPR035976">
    <property type="entry name" value="Sushi/SCR/CCP_sf"/>
</dbReference>
<gene>
    <name evidence="5" type="primary">X975_05858</name>
    <name evidence="5" type="ORF">CDAR_440921</name>
</gene>
<evidence type="ECO:0000256" key="1">
    <source>
        <dbReference type="ARBA" id="ARBA00023157"/>
    </source>
</evidence>
<dbReference type="Pfam" id="PF00084">
    <property type="entry name" value="Sushi"/>
    <property type="match status" value="2"/>
</dbReference>
<dbReference type="CDD" id="cd00033">
    <property type="entry name" value="CCP"/>
    <property type="match status" value="2"/>
</dbReference>
<keyword evidence="2" id="KW-0768">Sushi</keyword>
<evidence type="ECO:0000313" key="6">
    <source>
        <dbReference type="Proteomes" id="UP001054837"/>
    </source>
</evidence>
<dbReference type="PROSITE" id="PS50923">
    <property type="entry name" value="SUSHI"/>
    <property type="match status" value="2"/>
</dbReference>
<reference evidence="5 6" key="1">
    <citation type="submission" date="2021-06" db="EMBL/GenBank/DDBJ databases">
        <title>Caerostris darwini draft genome.</title>
        <authorList>
            <person name="Kono N."/>
            <person name="Arakawa K."/>
        </authorList>
    </citation>
    <scope>NUCLEOTIDE SEQUENCE [LARGE SCALE GENOMIC DNA]</scope>
</reference>
<proteinExistence type="predicted"/>
<dbReference type="SMART" id="SM00032">
    <property type="entry name" value="CCP"/>
    <property type="match status" value="2"/>
</dbReference>
<feature type="disulfide bond" evidence="2">
    <location>
        <begin position="241"/>
        <end position="268"/>
    </location>
</feature>
<feature type="domain" description="Sushi" evidence="4">
    <location>
        <begin position="216"/>
        <end position="270"/>
    </location>
</feature>
<dbReference type="AlphaFoldDB" id="A0AAV4TKQ1"/>
<dbReference type="EMBL" id="BPLQ01009849">
    <property type="protein sequence ID" value="GIY46935.1"/>
    <property type="molecule type" value="Genomic_DNA"/>
</dbReference>
<feature type="chain" id="PRO_5043652165" description="Sushi domain-containing protein" evidence="3">
    <location>
        <begin position="20"/>
        <end position="280"/>
    </location>
</feature>
<organism evidence="5 6">
    <name type="scientific">Caerostris darwini</name>
    <dbReference type="NCBI Taxonomy" id="1538125"/>
    <lineage>
        <taxon>Eukaryota</taxon>
        <taxon>Metazoa</taxon>
        <taxon>Ecdysozoa</taxon>
        <taxon>Arthropoda</taxon>
        <taxon>Chelicerata</taxon>
        <taxon>Arachnida</taxon>
        <taxon>Araneae</taxon>
        <taxon>Araneomorphae</taxon>
        <taxon>Entelegynae</taxon>
        <taxon>Araneoidea</taxon>
        <taxon>Araneidae</taxon>
        <taxon>Caerostris</taxon>
    </lineage>
</organism>
<keyword evidence="1 2" id="KW-1015">Disulfide bond</keyword>
<keyword evidence="3" id="KW-0732">Signal</keyword>
<name>A0AAV4TKQ1_9ARAC</name>
<dbReference type="Gene3D" id="2.10.70.10">
    <property type="entry name" value="Complement Module, domain 1"/>
    <property type="match status" value="1"/>
</dbReference>
<comment type="caution">
    <text evidence="2">Lacks conserved residue(s) required for the propagation of feature annotation.</text>
</comment>
<evidence type="ECO:0000259" key="4">
    <source>
        <dbReference type="PROSITE" id="PS50923"/>
    </source>
</evidence>
<feature type="signal peptide" evidence="3">
    <location>
        <begin position="1"/>
        <end position="19"/>
    </location>
</feature>
<dbReference type="SUPFAM" id="SSF57535">
    <property type="entry name" value="Complement control module/SCR domain"/>
    <property type="match status" value="2"/>
</dbReference>
<keyword evidence="6" id="KW-1185">Reference proteome</keyword>
<evidence type="ECO:0000256" key="3">
    <source>
        <dbReference type="SAM" id="SignalP"/>
    </source>
</evidence>
<feature type="domain" description="Sushi" evidence="4">
    <location>
        <begin position="25"/>
        <end position="84"/>
    </location>
</feature>
<dbReference type="Proteomes" id="UP001054837">
    <property type="component" value="Unassembled WGS sequence"/>
</dbReference>
<accession>A0AAV4TKQ1</accession>